<accession>A0A0P1ANL0</accession>
<evidence type="ECO:0000313" key="5">
    <source>
        <dbReference type="EMBL" id="CEG42718.1"/>
    </source>
</evidence>
<proteinExistence type="inferred from homology"/>
<dbReference type="Gene3D" id="3.30.70.60">
    <property type="match status" value="1"/>
</dbReference>
<comment type="similarity">
    <text evidence="1">Belongs to the bacterial ribosomal protein bS6 family.</text>
</comment>
<dbReference type="PANTHER" id="PTHR23147">
    <property type="entry name" value="SERINE/ARGININE RICH SPLICING FACTOR"/>
    <property type="match status" value="1"/>
</dbReference>
<dbReference type="GO" id="GO:0006412">
    <property type="term" value="P:translation"/>
    <property type="evidence" value="ECO:0007669"/>
    <property type="project" value="InterPro"/>
</dbReference>
<dbReference type="SMART" id="SM00360">
    <property type="entry name" value="RRM"/>
    <property type="match status" value="1"/>
</dbReference>
<feature type="compositionally biased region" description="Basic and acidic residues" evidence="3">
    <location>
        <begin position="229"/>
        <end position="249"/>
    </location>
</feature>
<protein>
    <submittedName>
        <fullName evidence="5">Ribosomal protein s6</fullName>
    </submittedName>
</protein>
<feature type="region of interest" description="Disordered" evidence="3">
    <location>
        <begin position="226"/>
        <end position="258"/>
    </location>
</feature>
<dbReference type="SUPFAM" id="SSF54995">
    <property type="entry name" value="Ribosomal protein S6"/>
    <property type="match status" value="1"/>
</dbReference>
<dbReference type="AlphaFoldDB" id="A0A0P1ANL0"/>
<dbReference type="Pfam" id="PF01250">
    <property type="entry name" value="Ribosomal_S6"/>
    <property type="match status" value="1"/>
</dbReference>
<evidence type="ECO:0000256" key="3">
    <source>
        <dbReference type="SAM" id="MobiDB-lite"/>
    </source>
</evidence>
<dbReference type="EMBL" id="CCYD01000645">
    <property type="protein sequence ID" value="CEG42718.1"/>
    <property type="molecule type" value="Genomic_DNA"/>
</dbReference>
<dbReference type="GO" id="GO:0005840">
    <property type="term" value="C:ribosome"/>
    <property type="evidence" value="ECO:0007669"/>
    <property type="project" value="UniProtKB-KW"/>
</dbReference>
<dbReference type="InterPro" id="IPR035979">
    <property type="entry name" value="RBD_domain_sf"/>
</dbReference>
<sequence length="290" mass="32984">MEDEEQTLMATEDACRVYVGNLCPKAKEAHIASKFSQFGTIHSVWIARRPPGFAFVRFECPDAAQRAVSACQETRAMIIFGKAVRVEMAGEKDRKLSTDTTIQQVKNRKTLDVARVFQDCAAIITSKGGIIRSTENCGEKRLGYGIEDRRWGALQRHYESKVIVQQFTTSAAVLKEVETKLKNCFPVIRFQTFKVRDPLDKLMNTRMTLEEAQLLLNPAAKAKALQAAREAKRSSRTHDSNLADVKPEDFFDQEEENEAAQYKQYVPEWKRDALFEPDVPAHLKTKVHEK</sequence>
<reference evidence="6" key="1">
    <citation type="submission" date="2014-09" db="EMBL/GenBank/DDBJ databases">
        <authorList>
            <person name="Sharma Rahul"/>
            <person name="Thines Marco"/>
        </authorList>
    </citation>
    <scope>NUCLEOTIDE SEQUENCE [LARGE SCALE GENOMIC DNA]</scope>
</reference>
<dbReference type="GO" id="GO:0019843">
    <property type="term" value="F:rRNA binding"/>
    <property type="evidence" value="ECO:0007669"/>
    <property type="project" value="InterPro"/>
</dbReference>
<dbReference type="Pfam" id="PF00076">
    <property type="entry name" value="RRM_1"/>
    <property type="match status" value="1"/>
</dbReference>
<evidence type="ECO:0000313" key="6">
    <source>
        <dbReference type="Proteomes" id="UP000054928"/>
    </source>
</evidence>
<dbReference type="InterPro" id="IPR000504">
    <property type="entry name" value="RRM_dom"/>
</dbReference>
<dbReference type="InterPro" id="IPR000529">
    <property type="entry name" value="Ribosomal_bS6"/>
</dbReference>
<feature type="domain" description="RRM" evidence="4">
    <location>
        <begin position="15"/>
        <end position="91"/>
    </location>
</feature>
<dbReference type="RefSeq" id="XP_024579087.1">
    <property type="nucleotide sequence ID" value="XM_024728629.1"/>
</dbReference>
<keyword evidence="5" id="KW-0689">Ribosomal protein</keyword>
<dbReference type="InterPro" id="IPR035980">
    <property type="entry name" value="Ribosomal_bS6_sf"/>
</dbReference>
<dbReference type="SUPFAM" id="SSF54928">
    <property type="entry name" value="RNA-binding domain, RBD"/>
    <property type="match status" value="1"/>
</dbReference>
<keyword evidence="6" id="KW-1185">Reference proteome</keyword>
<dbReference type="GO" id="GO:0003735">
    <property type="term" value="F:structural constituent of ribosome"/>
    <property type="evidence" value="ECO:0007669"/>
    <property type="project" value="InterPro"/>
</dbReference>
<dbReference type="InterPro" id="IPR014717">
    <property type="entry name" value="Transl_elong_EF1B/ribsomal_bS6"/>
</dbReference>
<dbReference type="GeneID" id="36408025"/>
<dbReference type="Gene3D" id="3.30.70.330">
    <property type="match status" value="1"/>
</dbReference>
<name>A0A0P1ANL0_PLAHL</name>
<dbReference type="PROSITE" id="PS50102">
    <property type="entry name" value="RRM"/>
    <property type="match status" value="1"/>
</dbReference>
<evidence type="ECO:0000259" key="4">
    <source>
        <dbReference type="PROSITE" id="PS50102"/>
    </source>
</evidence>
<dbReference type="InterPro" id="IPR050907">
    <property type="entry name" value="SRSF"/>
</dbReference>
<dbReference type="InterPro" id="IPR012677">
    <property type="entry name" value="Nucleotide-bd_a/b_plait_sf"/>
</dbReference>
<organism evidence="5 6">
    <name type="scientific">Plasmopara halstedii</name>
    <name type="common">Downy mildew of sunflower</name>
    <dbReference type="NCBI Taxonomy" id="4781"/>
    <lineage>
        <taxon>Eukaryota</taxon>
        <taxon>Sar</taxon>
        <taxon>Stramenopiles</taxon>
        <taxon>Oomycota</taxon>
        <taxon>Peronosporomycetes</taxon>
        <taxon>Peronosporales</taxon>
        <taxon>Peronosporaceae</taxon>
        <taxon>Plasmopara</taxon>
    </lineage>
</organism>
<evidence type="ECO:0000256" key="2">
    <source>
        <dbReference type="PROSITE-ProRule" id="PRU00176"/>
    </source>
</evidence>
<dbReference type="OrthoDB" id="10259681at2759"/>
<evidence type="ECO:0000256" key="1">
    <source>
        <dbReference type="ARBA" id="ARBA00009512"/>
    </source>
</evidence>
<keyword evidence="5" id="KW-0687">Ribonucleoprotein</keyword>
<dbReference type="STRING" id="4781.A0A0P1ANL0"/>
<keyword evidence="2" id="KW-0694">RNA-binding</keyword>
<dbReference type="Proteomes" id="UP000054928">
    <property type="component" value="Unassembled WGS sequence"/>
</dbReference>